<feature type="compositionally biased region" description="Polar residues" evidence="1">
    <location>
        <begin position="73"/>
        <end position="87"/>
    </location>
</feature>
<feature type="region of interest" description="Disordered" evidence="1">
    <location>
        <begin position="71"/>
        <end position="95"/>
    </location>
</feature>
<evidence type="ECO:0000256" key="1">
    <source>
        <dbReference type="SAM" id="MobiDB-lite"/>
    </source>
</evidence>
<name>A0A7S1N864_9EUGL</name>
<feature type="region of interest" description="Disordered" evidence="1">
    <location>
        <begin position="44"/>
        <end position="63"/>
    </location>
</feature>
<evidence type="ECO:0000259" key="2">
    <source>
        <dbReference type="Pfam" id="PF04991"/>
    </source>
</evidence>
<dbReference type="EMBL" id="HBGA01038806">
    <property type="protein sequence ID" value="CAD9002976.1"/>
    <property type="molecule type" value="Transcribed_RNA"/>
</dbReference>
<evidence type="ECO:0000313" key="3">
    <source>
        <dbReference type="EMBL" id="CAD9002976.1"/>
    </source>
</evidence>
<dbReference type="InterPro" id="IPR007074">
    <property type="entry name" value="LicD/FKTN/FKRP_NTP_transf"/>
</dbReference>
<dbReference type="InterPro" id="IPR052613">
    <property type="entry name" value="LicD_transferase"/>
</dbReference>
<feature type="domain" description="LicD/FKTN/FKRP nucleotidyltransferase" evidence="2">
    <location>
        <begin position="314"/>
        <end position="340"/>
    </location>
</feature>
<dbReference type="PANTHER" id="PTHR13627">
    <property type="entry name" value="FUKUTIN RELATED PROTEIN"/>
    <property type="match status" value="1"/>
</dbReference>
<gene>
    <name evidence="3" type="ORF">EGYM00392_LOCUS14060</name>
</gene>
<sequence length="473" mass="52743">MFGIEYNLIRENTLTTKFWFLLVLVLSLGLSANRSYAVPESIPARTVGSEDPSAPLQQPPNRQNEIKKDDFMQRSSAGPQAHTSSPVGGQPLNDLAKQDEVPASVRDRYMLYTDGQSYPNAVVQELWRTATGVSSSDILALESPSCTYEIQSLMLTVRPGPGPCTLATPPFLMSRATAALHPLPKDQPGTGTYYPQLRMSVALIEYFLYRGRGLHIHTAAHAVQAEWAAHDQNRTTNGALLVSLLRLGHARRFWAITEPDGRTAWLECGRTTKVCQQADPSQEPAAGSPPCCAFLLKFLLFSFQDTLHALNESFFISGGTLLGAARDAKIIPWDDDVDLVYDRASVRWPEWGAVLRHQSEGLLYAEPRGALLYKVFYAQPWRTPPLDSTGRAGASAHLKLKAMKVNRHRRLVFLDVISRPQEIKHYSTSSWPWRSCSRVALEGRTFCGPTEDVRVQYFQNVYGPGWATPDVKW</sequence>
<dbReference type="GO" id="GO:0009100">
    <property type="term" value="P:glycoprotein metabolic process"/>
    <property type="evidence" value="ECO:0007669"/>
    <property type="project" value="UniProtKB-ARBA"/>
</dbReference>
<organism evidence="3">
    <name type="scientific">Eutreptiella gymnastica</name>
    <dbReference type="NCBI Taxonomy" id="73025"/>
    <lineage>
        <taxon>Eukaryota</taxon>
        <taxon>Discoba</taxon>
        <taxon>Euglenozoa</taxon>
        <taxon>Euglenida</taxon>
        <taxon>Spirocuta</taxon>
        <taxon>Euglenophyceae</taxon>
        <taxon>Eutreptiales</taxon>
        <taxon>Eutreptiaceae</taxon>
        <taxon>Eutreptiella</taxon>
    </lineage>
</organism>
<dbReference type="PANTHER" id="PTHR13627:SF31">
    <property type="entry name" value="RIBITOL 5-PHOSPHATE TRANSFERASE FKRP"/>
    <property type="match status" value="1"/>
</dbReference>
<accession>A0A7S1N864</accession>
<reference evidence="3" key="1">
    <citation type="submission" date="2021-01" db="EMBL/GenBank/DDBJ databases">
        <authorList>
            <person name="Corre E."/>
            <person name="Pelletier E."/>
            <person name="Niang G."/>
            <person name="Scheremetjew M."/>
            <person name="Finn R."/>
            <person name="Kale V."/>
            <person name="Holt S."/>
            <person name="Cochrane G."/>
            <person name="Meng A."/>
            <person name="Brown T."/>
            <person name="Cohen L."/>
        </authorList>
    </citation>
    <scope>NUCLEOTIDE SEQUENCE</scope>
    <source>
        <strain evidence="3">NIES-381</strain>
    </source>
</reference>
<dbReference type="Pfam" id="PF04991">
    <property type="entry name" value="LicD"/>
    <property type="match status" value="1"/>
</dbReference>
<proteinExistence type="predicted"/>
<dbReference type="AlphaFoldDB" id="A0A7S1N864"/>
<protein>
    <recommendedName>
        <fullName evidence="2">LicD/FKTN/FKRP nucleotidyltransferase domain-containing protein</fullName>
    </recommendedName>
</protein>